<name>A0AAD7FHQ9_9AGAR</name>
<gene>
    <name evidence="1" type="ORF">FB45DRAFT_871641</name>
</gene>
<dbReference type="EMBL" id="JARKIF010000018">
    <property type="protein sequence ID" value="KAJ7619483.1"/>
    <property type="molecule type" value="Genomic_DNA"/>
</dbReference>
<comment type="caution">
    <text evidence="1">The sequence shown here is derived from an EMBL/GenBank/DDBJ whole genome shotgun (WGS) entry which is preliminary data.</text>
</comment>
<keyword evidence="2" id="KW-1185">Reference proteome</keyword>
<sequence length="108" mass="12003">MELETFYGQLTHIYHVHVPTAFPALDLNEPTSFIFAAIRECKLKTDDAQLDGLDIHFYSKHGQLNVIDVKTVQALVGRVPSASNEWAIVDRSAALVQAEWNPGNHSAT</sequence>
<organism evidence="1 2">
    <name type="scientific">Roridomyces roridus</name>
    <dbReference type="NCBI Taxonomy" id="1738132"/>
    <lineage>
        <taxon>Eukaryota</taxon>
        <taxon>Fungi</taxon>
        <taxon>Dikarya</taxon>
        <taxon>Basidiomycota</taxon>
        <taxon>Agaricomycotina</taxon>
        <taxon>Agaricomycetes</taxon>
        <taxon>Agaricomycetidae</taxon>
        <taxon>Agaricales</taxon>
        <taxon>Marasmiineae</taxon>
        <taxon>Mycenaceae</taxon>
        <taxon>Roridomyces</taxon>
    </lineage>
</organism>
<evidence type="ECO:0000313" key="1">
    <source>
        <dbReference type="EMBL" id="KAJ7619483.1"/>
    </source>
</evidence>
<dbReference type="AlphaFoldDB" id="A0AAD7FHQ9"/>
<accession>A0AAD7FHQ9</accession>
<protein>
    <submittedName>
        <fullName evidence="1">Uncharacterized protein</fullName>
    </submittedName>
</protein>
<reference evidence="1" key="1">
    <citation type="submission" date="2023-03" db="EMBL/GenBank/DDBJ databases">
        <title>Massive genome expansion in bonnet fungi (Mycena s.s.) driven by repeated elements and novel gene families across ecological guilds.</title>
        <authorList>
            <consortium name="Lawrence Berkeley National Laboratory"/>
            <person name="Harder C.B."/>
            <person name="Miyauchi S."/>
            <person name="Viragh M."/>
            <person name="Kuo A."/>
            <person name="Thoen E."/>
            <person name="Andreopoulos B."/>
            <person name="Lu D."/>
            <person name="Skrede I."/>
            <person name="Drula E."/>
            <person name="Henrissat B."/>
            <person name="Morin E."/>
            <person name="Kohler A."/>
            <person name="Barry K."/>
            <person name="LaButti K."/>
            <person name="Morin E."/>
            <person name="Salamov A."/>
            <person name="Lipzen A."/>
            <person name="Mereny Z."/>
            <person name="Hegedus B."/>
            <person name="Baldrian P."/>
            <person name="Stursova M."/>
            <person name="Weitz H."/>
            <person name="Taylor A."/>
            <person name="Grigoriev I.V."/>
            <person name="Nagy L.G."/>
            <person name="Martin F."/>
            <person name="Kauserud H."/>
        </authorList>
    </citation>
    <scope>NUCLEOTIDE SEQUENCE</scope>
    <source>
        <strain evidence="1">9284</strain>
    </source>
</reference>
<evidence type="ECO:0000313" key="2">
    <source>
        <dbReference type="Proteomes" id="UP001221142"/>
    </source>
</evidence>
<dbReference type="Proteomes" id="UP001221142">
    <property type="component" value="Unassembled WGS sequence"/>
</dbReference>
<proteinExistence type="predicted"/>